<proteinExistence type="predicted"/>
<name>A0A7I8KNZ9_SPIIN</name>
<dbReference type="AlphaFoldDB" id="A0A7I8KNZ9"/>
<reference evidence="2" key="1">
    <citation type="submission" date="2020-02" db="EMBL/GenBank/DDBJ databases">
        <authorList>
            <person name="Scholz U."/>
            <person name="Mascher M."/>
            <person name="Fiebig A."/>
        </authorList>
    </citation>
    <scope>NUCLEOTIDE SEQUENCE</scope>
</reference>
<sequence>MKFTKINPSIKLLTIALKGQEVGSKGLIDISLLDEILEVTVVGLKREIALFEGEKRLKDLHNSTDVHLIGVHDVYSELQETGRGDVC</sequence>
<dbReference type="EMBL" id="LR743594">
    <property type="protein sequence ID" value="CAA2623053.1"/>
    <property type="molecule type" value="Genomic_DNA"/>
</dbReference>
<organism evidence="2 3">
    <name type="scientific">Spirodela intermedia</name>
    <name type="common">Intermediate duckweed</name>
    <dbReference type="NCBI Taxonomy" id="51605"/>
    <lineage>
        <taxon>Eukaryota</taxon>
        <taxon>Viridiplantae</taxon>
        <taxon>Streptophyta</taxon>
        <taxon>Embryophyta</taxon>
        <taxon>Tracheophyta</taxon>
        <taxon>Spermatophyta</taxon>
        <taxon>Magnoliopsida</taxon>
        <taxon>Liliopsida</taxon>
        <taxon>Araceae</taxon>
        <taxon>Lemnoideae</taxon>
        <taxon>Spirodela</taxon>
    </lineage>
</organism>
<protein>
    <submittedName>
        <fullName evidence="2">Uncharacterized protein</fullName>
    </submittedName>
</protein>
<evidence type="ECO:0000313" key="2">
    <source>
        <dbReference type="EMBL" id="CAA7399026.1"/>
    </source>
</evidence>
<accession>A0A7I8KNZ9</accession>
<gene>
    <name evidence="1" type="ORF">SI7747_07009004</name>
    <name evidence="2" type="ORF">SI8410_07009696</name>
</gene>
<keyword evidence="3" id="KW-1185">Reference proteome</keyword>
<evidence type="ECO:0000313" key="1">
    <source>
        <dbReference type="EMBL" id="CAA2623053.1"/>
    </source>
</evidence>
<dbReference type="Proteomes" id="UP000663760">
    <property type="component" value="Chromosome 7"/>
</dbReference>
<evidence type="ECO:0000313" key="3">
    <source>
        <dbReference type="Proteomes" id="UP000663760"/>
    </source>
</evidence>
<dbReference type="EMBL" id="LR746270">
    <property type="protein sequence ID" value="CAA7399026.1"/>
    <property type="molecule type" value="Genomic_DNA"/>
</dbReference>